<protein>
    <submittedName>
        <fullName evidence="2">4255_t:CDS:1</fullName>
    </submittedName>
</protein>
<comment type="caution">
    <text evidence="2">The sequence shown here is derived from an EMBL/GenBank/DDBJ whole genome shotgun (WGS) entry which is preliminary data.</text>
</comment>
<feature type="non-terminal residue" evidence="2">
    <location>
        <position position="119"/>
    </location>
</feature>
<evidence type="ECO:0000313" key="2">
    <source>
        <dbReference type="EMBL" id="CAG8735349.1"/>
    </source>
</evidence>
<gene>
    <name evidence="2" type="ORF">RFULGI_LOCUS12451</name>
</gene>
<feature type="signal peptide" evidence="1">
    <location>
        <begin position="1"/>
        <end position="29"/>
    </location>
</feature>
<dbReference type="Proteomes" id="UP000789396">
    <property type="component" value="Unassembled WGS sequence"/>
</dbReference>
<dbReference type="EMBL" id="CAJVPZ010029884">
    <property type="protein sequence ID" value="CAG8735349.1"/>
    <property type="molecule type" value="Genomic_DNA"/>
</dbReference>
<keyword evidence="3" id="KW-1185">Reference proteome</keyword>
<keyword evidence="1" id="KW-0732">Signal</keyword>
<organism evidence="2 3">
    <name type="scientific">Racocetra fulgida</name>
    <dbReference type="NCBI Taxonomy" id="60492"/>
    <lineage>
        <taxon>Eukaryota</taxon>
        <taxon>Fungi</taxon>
        <taxon>Fungi incertae sedis</taxon>
        <taxon>Mucoromycota</taxon>
        <taxon>Glomeromycotina</taxon>
        <taxon>Glomeromycetes</taxon>
        <taxon>Diversisporales</taxon>
        <taxon>Gigasporaceae</taxon>
        <taxon>Racocetra</taxon>
    </lineage>
</organism>
<reference evidence="2" key="1">
    <citation type="submission" date="2021-06" db="EMBL/GenBank/DDBJ databases">
        <authorList>
            <person name="Kallberg Y."/>
            <person name="Tangrot J."/>
            <person name="Rosling A."/>
        </authorList>
    </citation>
    <scope>NUCLEOTIDE SEQUENCE</scope>
    <source>
        <strain evidence="2">IN212</strain>
    </source>
</reference>
<accession>A0A9N9NIN4</accession>
<proteinExistence type="predicted"/>
<evidence type="ECO:0000313" key="3">
    <source>
        <dbReference type="Proteomes" id="UP000789396"/>
    </source>
</evidence>
<sequence length="119" mass="13007">MKFFAISHNYSYLFIVFVIITILATNASAAAIDKRLADCKTRQANAKDAEKLNEEFAKLTPDSKCTKEDEEKGGAVCVEGQTANATLTCGAVPLENSRGTSVICDTEEDIKERIARNKD</sequence>
<dbReference type="AlphaFoldDB" id="A0A9N9NIN4"/>
<evidence type="ECO:0000256" key="1">
    <source>
        <dbReference type="SAM" id="SignalP"/>
    </source>
</evidence>
<name>A0A9N9NIN4_9GLOM</name>
<dbReference type="OrthoDB" id="2362516at2759"/>
<feature type="chain" id="PRO_5040128954" evidence="1">
    <location>
        <begin position="30"/>
        <end position="119"/>
    </location>
</feature>